<evidence type="ECO:0000259" key="2">
    <source>
        <dbReference type="Pfam" id="PF06724"/>
    </source>
</evidence>
<keyword evidence="1" id="KW-1133">Transmembrane helix</keyword>
<feature type="domain" description="DUF1206" evidence="2">
    <location>
        <begin position="21"/>
        <end position="81"/>
    </location>
</feature>
<dbReference type="EMBL" id="JACGWX010000003">
    <property type="protein sequence ID" value="MBA8847992.1"/>
    <property type="molecule type" value="Genomic_DNA"/>
</dbReference>
<dbReference type="AlphaFoldDB" id="A0A839EC22"/>
<organism evidence="3 4">
    <name type="scientific">Microcella alkalica</name>
    <dbReference type="NCBI Taxonomy" id="355930"/>
    <lineage>
        <taxon>Bacteria</taxon>
        <taxon>Bacillati</taxon>
        <taxon>Actinomycetota</taxon>
        <taxon>Actinomycetes</taxon>
        <taxon>Micrococcales</taxon>
        <taxon>Microbacteriaceae</taxon>
        <taxon>Microcella</taxon>
    </lineage>
</organism>
<evidence type="ECO:0000313" key="4">
    <source>
        <dbReference type="Proteomes" id="UP000585905"/>
    </source>
</evidence>
<comment type="caution">
    <text evidence="3">The sequence shown here is derived from an EMBL/GenBank/DDBJ whole genome shotgun (WGS) entry which is preliminary data.</text>
</comment>
<evidence type="ECO:0000313" key="3">
    <source>
        <dbReference type="EMBL" id="MBA8847992.1"/>
    </source>
</evidence>
<keyword evidence="1" id="KW-0472">Membrane</keyword>
<reference evidence="3 4" key="1">
    <citation type="submission" date="2020-07" db="EMBL/GenBank/DDBJ databases">
        <title>Sequencing the genomes of 1000 actinobacteria strains.</title>
        <authorList>
            <person name="Klenk H.-P."/>
        </authorList>
    </citation>
    <scope>NUCLEOTIDE SEQUENCE [LARGE SCALE GENOMIC DNA]</scope>
    <source>
        <strain evidence="3 4">DSM 19663</strain>
    </source>
</reference>
<keyword evidence="3" id="KW-0378">Hydrolase</keyword>
<keyword evidence="3" id="KW-0645">Protease</keyword>
<evidence type="ECO:0000256" key="1">
    <source>
        <dbReference type="SAM" id="Phobius"/>
    </source>
</evidence>
<dbReference type="RefSeq" id="WP_182490803.1">
    <property type="nucleotide sequence ID" value="NZ_BAAAOV010000001.1"/>
</dbReference>
<feature type="transmembrane region" description="Helical" evidence="1">
    <location>
        <begin position="54"/>
        <end position="81"/>
    </location>
</feature>
<gene>
    <name evidence="3" type="ORF">FHX53_001584</name>
</gene>
<dbReference type="Proteomes" id="UP000585905">
    <property type="component" value="Unassembled WGS sequence"/>
</dbReference>
<protein>
    <submittedName>
        <fullName evidence="3">Zn-dependent protease with chaperone function</fullName>
    </submittedName>
</protein>
<dbReference type="InterPro" id="IPR009597">
    <property type="entry name" value="DUF1206"/>
</dbReference>
<dbReference type="GO" id="GO:0008233">
    <property type="term" value="F:peptidase activity"/>
    <property type="evidence" value="ECO:0007669"/>
    <property type="project" value="UniProtKB-KW"/>
</dbReference>
<feature type="transmembrane region" description="Helical" evidence="1">
    <location>
        <begin position="20"/>
        <end position="42"/>
    </location>
</feature>
<sequence length="91" mass="9408">MNDIDARPESAPDPTPSSGWGLIAPGAVLLIIGITVAAVMFGRETPGSNDPGEFIAWNAGLTIGAAVLAGIGALLLALGFVRRRRRAADRR</sequence>
<name>A0A839EC22_9MICO</name>
<dbReference type="GO" id="GO:0006508">
    <property type="term" value="P:proteolysis"/>
    <property type="evidence" value="ECO:0007669"/>
    <property type="project" value="UniProtKB-KW"/>
</dbReference>
<proteinExistence type="predicted"/>
<accession>A0A839EC22</accession>
<keyword evidence="1" id="KW-0812">Transmembrane</keyword>
<keyword evidence="4" id="KW-1185">Reference proteome</keyword>
<dbReference type="Pfam" id="PF06724">
    <property type="entry name" value="DUF1206"/>
    <property type="match status" value="1"/>
</dbReference>